<reference evidence="1 2" key="1">
    <citation type="submission" date="2010-10" db="EMBL/GenBank/DDBJ databases">
        <authorList>
            <person name="Chen C."/>
            <person name="Kittichotirat W."/>
            <person name="Asikainen S."/>
            <person name="Bumgarner R."/>
        </authorList>
    </citation>
    <scope>NUCLEOTIDE SEQUENCE [LARGE SCALE GENOMIC DNA]</scope>
    <source>
        <strain evidence="1 2">SC1083</strain>
    </source>
</reference>
<protein>
    <submittedName>
        <fullName evidence="1">Uncharacterized protein</fullName>
    </submittedName>
</protein>
<evidence type="ECO:0000313" key="1">
    <source>
        <dbReference type="EMBL" id="EGY33525.1"/>
    </source>
</evidence>
<name>G4A9A4_AGGAC</name>
<dbReference type="AlphaFoldDB" id="G4A9A4"/>
<evidence type="ECO:0000313" key="2">
    <source>
        <dbReference type="Proteomes" id="UP000005508"/>
    </source>
</evidence>
<dbReference type="Proteomes" id="UP000005508">
    <property type="component" value="Unassembled WGS sequence"/>
</dbReference>
<dbReference type="EMBL" id="AEJM01000025">
    <property type="protein sequence ID" value="EGY33525.1"/>
    <property type="molecule type" value="Genomic_DNA"/>
</dbReference>
<proteinExistence type="predicted"/>
<sequence length="40" mass="4623">MQVAQAVQMGTPLEHGKKCGWFSYCFLGDYFKHAPKFNRT</sequence>
<dbReference type="PATRIC" id="fig|907488.3.peg.1378"/>
<accession>G4A9A4</accession>
<comment type="caution">
    <text evidence="1">The sequence shown here is derived from an EMBL/GenBank/DDBJ whole genome shotgun (WGS) entry which is preliminary data.</text>
</comment>
<organism evidence="1 2">
    <name type="scientific">Aggregatibacter actinomycetemcomitans serotype e str. SC1083</name>
    <dbReference type="NCBI Taxonomy" id="907488"/>
    <lineage>
        <taxon>Bacteria</taxon>
        <taxon>Pseudomonadati</taxon>
        <taxon>Pseudomonadota</taxon>
        <taxon>Gammaproteobacteria</taxon>
        <taxon>Pasteurellales</taxon>
        <taxon>Pasteurellaceae</taxon>
        <taxon>Aggregatibacter</taxon>
    </lineage>
</organism>
<gene>
    <name evidence="1" type="ORF">SC1083_1414</name>
</gene>